<reference evidence="8" key="1">
    <citation type="submission" date="2017-02" db="UniProtKB">
        <authorList>
            <consortium name="WormBaseParasite"/>
        </authorList>
    </citation>
    <scope>IDENTIFICATION</scope>
</reference>
<keyword evidence="4 5" id="KW-0472">Membrane</keyword>
<dbReference type="GO" id="GO:0005765">
    <property type="term" value="C:lysosomal membrane"/>
    <property type="evidence" value="ECO:0007669"/>
    <property type="project" value="TreeGrafter"/>
</dbReference>
<proteinExistence type="predicted"/>
<dbReference type="OrthoDB" id="5870446at2759"/>
<keyword evidence="3 5" id="KW-1133">Transmembrane helix</keyword>
<dbReference type="PANTHER" id="PTHR12479">
    <property type="entry name" value="LYSOSOMAL-ASSOCIATED TRANSMEMBRANE PROTEIN"/>
    <property type="match status" value="1"/>
</dbReference>
<evidence type="ECO:0000313" key="8">
    <source>
        <dbReference type="WBParaSite" id="ASIM_0001212101-mRNA-1"/>
    </source>
</evidence>
<dbReference type="InterPro" id="IPR051115">
    <property type="entry name" value="LAPTM_transporter"/>
</dbReference>
<feature type="transmembrane region" description="Helical" evidence="5">
    <location>
        <begin position="60"/>
        <end position="84"/>
    </location>
</feature>
<accession>A0A0M3JV77</accession>
<sequence length="245" mass="27447">MLDGGRSVRSLLIRNHETTGGGRTSSCGLDNISLPKCVQFDESSDDYRCFCSCFHIKTAALLVAVIEIIMLVFYFVNSLLVFTMQDSTYRKATGLNDDSIVKTTFIASTIGITISAVVIFLLFIGTAKNSATLLVPHIVAQVLVIIVLILTVIDGLIAFSTDSTLFYRLLNAAPFNEHPGTNTVALNTETIVRIYAIFILYVITLILECWFLVIVYHCYRYLDERRVYMQYCLAFSTPMKTLSMR</sequence>
<organism evidence="8">
    <name type="scientific">Anisakis simplex</name>
    <name type="common">Herring worm</name>
    <dbReference type="NCBI Taxonomy" id="6269"/>
    <lineage>
        <taxon>Eukaryota</taxon>
        <taxon>Metazoa</taxon>
        <taxon>Ecdysozoa</taxon>
        <taxon>Nematoda</taxon>
        <taxon>Chromadorea</taxon>
        <taxon>Rhabditida</taxon>
        <taxon>Spirurina</taxon>
        <taxon>Ascaridomorpha</taxon>
        <taxon>Ascaridoidea</taxon>
        <taxon>Anisakidae</taxon>
        <taxon>Anisakis</taxon>
        <taxon>Anisakis simplex complex</taxon>
    </lineage>
</organism>
<dbReference type="Proteomes" id="UP000267096">
    <property type="component" value="Unassembled WGS sequence"/>
</dbReference>
<feature type="transmembrane region" description="Helical" evidence="5">
    <location>
        <begin position="194"/>
        <end position="219"/>
    </location>
</feature>
<evidence type="ECO:0000313" key="7">
    <source>
        <dbReference type="Proteomes" id="UP000267096"/>
    </source>
</evidence>
<evidence type="ECO:0000256" key="2">
    <source>
        <dbReference type="ARBA" id="ARBA00022692"/>
    </source>
</evidence>
<evidence type="ECO:0000313" key="6">
    <source>
        <dbReference type="EMBL" id="VDK45396.1"/>
    </source>
</evidence>
<reference evidence="6 7" key="2">
    <citation type="submission" date="2018-11" db="EMBL/GenBank/DDBJ databases">
        <authorList>
            <consortium name="Pathogen Informatics"/>
        </authorList>
    </citation>
    <scope>NUCLEOTIDE SEQUENCE [LARGE SCALE GENOMIC DNA]</scope>
</reference>
<dbReference type="EMBL" id="UYRR01031084">
    <property type="protein sequence ID" value="VDK45396.1"/>
    <property type="molecule type" value="Genomic_DNA"/>
</dbReference>
<dbReference type="GO" id="GO:0012505">
    <property type="term" value="C:endomembrane system"/>
    <property type="evidence" value="ECO:0007669"/>
    <property type="project" value="UniProtKB-SubCell"/>
</dbReference>
<evidence type="ECO:0000256" key="3">
    <source>
        <dbReference type="ARBA" id="ARBA00022989"/>
    </source>
</evidence>
<dbReference type="PANTHER" id="PTHR12479:SF11">
    <property type="entry name" value="PROTEIN CBG14497"/>
    <property type="match status" value="1"/>
</dbReference>
<keyword evidence="7" id="KW-1185">Reference proteome</keyword>
<name>A0A0M3JV77_ANISI</name>
<feature type="transmembrane region" description="Helical" evidence="5">
    <location>
        <begin position="104"/>
        <end position="126"/>
    </location>
</feature>
<dbReference type="WBParaSite" id="ASIM_0001212101-mRNA-1">
    <property type="protein sequence ID" value="ASIM_0001212101-mRNA-1"/>
    <property type="gene ID" value="ASIM_0001212101"/>
</dbReference>
<dbReference type="AlphaFoldDB" id="A0A0M3JV77"/>
<gene>
    <name evidence="6" type="ORF">ASIM_LOCUS11587</name>
</gene>
<evidence type="ECO:0000256" key="1">
    <source>
        <dbReference type="ARBA" id="ARBA00004127"/>
    </source>
</evidence>
<protein>
    <submittedName>
        <fullName evidence="8">Lysosomal-associated transmembrane protein (inferred by orthology to a C. elegans protein)</fullName>
    </submittedName>
</protein>
<evidence type="ECO:0000256" key="4">
    <source>
        <dbReference type="ARBA" id="ARBA00023136"/>
    </source>
</evidence>
<evidence type="ECO:0000256" key="5">
    <source>
        <dbReference type="SAM" id="Phobius"/>
    </source>
</evidence>
<feature type="transmembrane region" description="Helical" evidence="5">
    <location>
        <begin position="138"/>
        <end position="159"/>
    </location>
</feature>
<keyword evidence="2 5" id="KW-0812">Transmembrane</keyword>
<comment type="subcellular location">
    <subcellularLocation>
        <location evidence="1">Endomembrane system</location>
        <topology evidence="1">Multi-pass membrane protein</topology>
    </subcellularLocation>
</comment>